<dbReference type="SUPFAM" id="SSF160574">
    <property type="entry name" value="BT0923-like"/>
    <property type="match status" value="1"/>
</dbReference>
<sequence length="148" mass="16973">MKKIIAAMLILTVCAGSVMGQIRKMPSEVTNAFKEMFPKAENVSWKDNLTSWHAEFTNGGVETHAWFTSKGEWKETNKMMAFEALPEAVKDGLEKSKYHEWTPGEVAEVTKKDKSLQYRIYVEKSSLVQKKYLYFNAKGQLQREAQTL</sequence>
<evidence type="ECO:0000259" key="2">
    <source>
        <dbReference type="Pfam" id="PF11396"/>
    </source>
</evidence>
<proteinExistence type="predicted"/>
<dbReference type="RefSeq" id="WP_129004055.1">
    <property type="nucleotide sequence ID" value="NZ_SDHZ01000002.1"/>
</dbReference>
<keyword evidence="1" id="KW-0732">Signal</keyword>
<dbReference type="InterPro" id="IPR021533">
    <property type="entry name" value="PepSY-like"/>
</dbReference>
<keyword evidence="4" id="KW-1185">Reference proteome</keyword>
<feature type="signal peptide" evidence="1">
    <location>
        <begin position="1"/>
        <end position="20"/>
    </location>
</feature>
<dbReference type="EMBL" id="SDHZ01000002">
    <property type="protein sequence ID" value="RXK83092.1"/>
    <property type="molecule type" value="Genomic_DNA"/>
</dbReference>
<dbReference type="OrthoDB" id="668972at2"/>
<evidence type="ECO:0000256" key="1">
    <source>
        <dbReference type="SAM" id="SignalP"/>
    </source>
</evidence>
<organism evidence="3 4">
    <name type="scientific">Filimonas effusa</name>
    <dbReference type="NCBI Taxonomy" id="2508721"/>
    <lineage>
        <taxon>Bacteria</taxon>
        <taxon>Pseudomonadati</taxon>
        <taxon>Bacteroidota</taxon>
        <taxon>Chitinophagia</taxon>
        <taxon>Chitinophagales</taxon>
        <taxon>Chitinophagaceae</taxon>
        <taxon>Filimonas</taxon>
    </lineage>
</organism>
<reference evidence="3 4" key="1">
    <citation type="submission" date="2019-01" db="EMBL/GenBank/DDBJ databases">
        <title>Filimonas sp. strain TTM-71.</title>
        <authorList>
            <person name="Chen W.-M."/>
        </authorList>
    </citation>
    <scope>NUCLEOTIDE SEQUENCE [LARGE SCALE GENOMIC DNA]</scope>
    <source>
        <strain evidence="3 4">TTM-71</strain>
    </source>
</reference>
<dbReference type="Proteomes" id="UP000290545">
    <property type="component" value="Unassembled WGS sequence"/>
</dbReference>
<protein>
    <recommendedName>
        <fullName evidence="2">Putative beta-lactamase-inhibitor-like PepSY-like domain-containing protein</fullName>
    </recommendedName>
</protein>
<dbReference type="AlphaFoldDB" id="A0A4Q1D3S8"/>
<comment type="caution">
    <text evidence="3">The sequence shown here is derived from an EMBL/GenBank/DDBJ whole genome shotgun (WGS) entry which is preliminary data.</text>
</comment>
<name>A0A4Q1D3S8_9BACT</name>
<evidence type="ECO:0000313" key="4">
    <source>
        <dbReference type="Proteomes" id="UP000290545"/>
    </source>
</evidence>
<accession>A0A4Q1D3S8</accession>
<dbReference type="Pfam" id="PF11396">
    <property type="entry name" value="PepSY_like"/>
    <property type="match status" value="1"/>
</dbReference>
<gene>
    <name evidence="3" type="ORF">ESB13_13285</name>
</gene>
<dbReference type="Gene3D" id="3.10.450.360">
    <property type="match status" value="1"/>
</dbReference>
<feature type="chain" id="PRO_5020643662" description="Putative beta-lactamase-inhibitor-like PepSY-like domain-containing protein" evidence="1">
    <location>
        <begin position="21"/>
        <end position="148"/>
    </location>
</feature>
<feature type="domain" description="Putative beta-lactamase-inhibitor-like PepSY-like" evidence="2">
    <location>
        <begin position="51"/>
        <end position="142"/>
    </location>
</feature>
<evidence type="ECO:0000313" key="3">
    <source>
        <dbReference type="EMBL" id="RXK83092.1"/>
    </source>
</evidence>